<protein>
    <recommendedName>
        <fullName evidence="3">Nucleoprotein</fullName>
    </recommendedName>
    <alternativeName>
        <fullName evidence="9">Nucleocapsid protein</fullName>
    </alternativeName>
</protein>
<keyword evidence="6" id="KW-0694">RNA-binding</keyword>
<dbReference type="GO" id="GO:0030430">
    <property type="term" value="C:host cell cytoplasm"/>
    <property type="evidence" value="ECO:0007669"/>
    <property type="project" value="UniProtKB-SubCell"/>
</dbReference>
<evidence type="ECO:0000256" key="6">
    <source>
        <dbReference type="ARBA" id="ARBA00022884"/>
    </source>
</evidence>
<evidence type="ECO:0000313" key="11">
    <source>
        <dbReference type="EMBL" id="AII01802.1"/>
    </source>
</evidence>
<sequence length="526" mass="58328">MAKFNIADTWKNEVAKADFLLQKGEAKAAEAAKESIRQSYQALPGKGSARFVRLEQWLDQSLDNWQRAVKARGEVPEGQEWTPRQPAVYQKPTPKKQTRTSGPGPGVAGPSSSTLTPEEEKERKELAEEAAKSWEAAEEQQESEEETKRKKEAEEKKKREDRRREEERRREERRALEREQQREGSRGTTPTQPAMDEAAAVKRAADQIAAQVAEVEQPAAPTPTAVYANRLHQRPARSVELLAALEKACHVLGVSAAEGGLVEGAETWGDVLKDIGDFSVSSDLVAELKTAYEFQGFDAKLVARQMKAAGVSLLHRAEGDRAGGFMDRLTLVVIGLMRGANLDKVRKGMREANRANFDVLVKHYGIQSKPVDSMAITLPRVIATFPGMAMDVLKVAELGPVRHATMTEMVAGYPREMMFSAFPSLIPRGVEGVTEALLSAYLLYQHHVSMVINPDYKTWDLQKQKSSLEGFARAAMESEYVTQRQRVLRLMEEGWVSVDTDGKKISLTPAVASAINAAAVLYQTRK</sequence>
<keyword evidence="7" id="KW-0543">Viral nucleoprotein</keyword>
<dbReference type="GO" id="GO:0003723">
    <property type="term" value="F:RNA binding"/>
    <property type="evidence" value="ECO:0007669"/>
    <property type="project" value="UniProtKB-KW"/>
</dbReference>
<dbReference type="EMBL" id="KM048314">
    <property type="protein sequence ID" value="AII01802.1"/>
    <property type="molecule type" value="Genomic_RNA"/>
</dbReference>
<evidence type="ECO:0000256" key="8">
    <source>
        <dbReference type="ARBA" id="ARBA00023200"/>
    </source>
</evidence>
<organism evidence="12">
    <name type="scientific">blacklegged tick virus 1</name>
    <dbReference type="NCBI Taxonomy" id="1526521"/>
    <lineage>
        <taxon>Viruses</taxon>
        <taxon>Riboviria</taxon>
        <taxon>Orthornavirae</taxon>
        <taxon>Negarnaviricota</taxon>
        <taxon>Polyploviricotina</taxon>
        <taxon>Bunyaviricetes</taxon>
        <taxon>Hareavirales</taxon>
        <taxon>Phenuiviridae</taxon>
        <taxon>Ixovirus</taxon>
        <taxon>Ixovirus heckscherense</taxon>
    </lineage>
</organism>
<dbReference type="RefSeq" id="YP_010839754.1">
    <property type="nucleotide sequence ID" value="NC_078093.1"/>
</dbReference>
<evidence type="ECO:0000256" key="10">
    <source>
        <dbReference type="SAM" id="MobiDB-lite"/>
    </source>
</evidence>
<reference evidence="12 13" key="1">
    <citation type="journal article" date="2014" name="J. Virol.">
        <title>Virome analysis of Amblyomma americanum, Dermacentor variabilis, and Ixodes scapularis ticks reveals novel highly divergent vertebrate and invertebrate viruses.</title>
        <authorList>
            <person name="Tokarz R."/>
            <person name="Williams S.H."/>
            <person name="Sameroff S."/>
            <person name="Sanchez Leon M."/>
            <person name="Jain K."/>
            <person name="Lipkin W.I."/>
        </authorList>
    </citation>
    <scope>NUCLEOTIDE SEQUENCE</scope>
    <source>
        <strain evidence="11">H12</strain>
        <strain evidence="12">RTS1</strain>
    </source>
</reference>
<evidence type="ECO:0000256" key="7">
    <source>
        <dbReference type="ARBA" id="ARBA00023086"/>
    </source>
</evidence>
<evidence type="ECO:0000256" key="4">
    <source>
        <dbReference type="ARBA" id="ARBA00022561"/>
    </source>
</evidence>
<name>A0A076E6Q8_9VIRU</name>
<dbReference type="Proteomes" id="UP000502195">
    <property type="component" value="Genome"/>
</dbReference>
<keyword evidence="4" id="KW-0167">Capsid protein</keyword>
<accession>A0A076E6Q8</accession>
<feature type="compositionally biased region" description="Acidic residues" evidence="10">
    <location>
        <begin position="136"/>
        <end position="145"/>
    </location>
</feature>
<comment type="subcellular location">
    <subcellularLocation>
        <location evidence="1">Host cytoplasm</location>
    </subcellularLocation>
    <subcellularLocation>
        <location evidence="2">Virion</location>
    </subcellularLocation>
</comment>
<dbReference type="InterPro" id="IPR009522">
    <property type="entry name" value="Capsid_Phlebovir/Tenuivir"/>
</dbReference>
<feature type="region of interest" description="Disordered" evidence="10">
    <location>
        <begin position="69"/>
        <end position="203"/>
    </location>
</feature>
<dbReference type="GO" id="GO:0019013">
    <property type="term" value="C:viral nucleocapsid"/>
    <property type="evidence" value="ECO:0007669"/>
    <property type="project" value="UniProtKB-KW"/>
</dbReference>
<feature type="compositionally biased region" description="Basic and acidic residues" evidence="10">
    <location>
        <begin position="146"/>
        <end position="185"/>
    </location>
</feature>
<dbReference type="KEGG" id="vg:80549728"/>
<evidence type="ECO:0000256" key="5">
    <source>
        <dbReference type="ARBA" id="ARBA00022844"/>
    </source>
</evidence>
<feature type="compositionally biased region" description="Basic and acidic residues" evidence="10">
    <location>
        <begin position="118"/>
        <end position="132"/>
    </location>
</feature>
<evidence type="ECO:0000256" key="3">
    <source>
        <dbReference type="ARBA" id="ARBA00014389"/>
    </source>
</evidence>
<dbReference type="GeneID" id="80549728"/>
<dbReference type="Pfam" id="PF05733">
    <property type="entry name" value="Tenui_N"/>
    <property type="match status" value="1"/>
</dbReference>
<keyword evidence="5" id="KW-0946">Virion</keyword>
<evidence type="ECO:0000313" key="13">
    <source>
        <dbReference type="Proteomes" id="UP000502195"/>
    </source>
</evidence>
<proteinExistence type="predicted"/>
<evidence type="ECO:0000256" key="2">
    <source>
        <dbReference type="ARBA" id="ARBA00004328"/>
    </source>
</evidence>
<keyword evidence="13" id="KW-1185">Reference proteome</keyword>
<dbReference type="EMBL" id="KJ746875">
    <property type="protein sequence ID" value="AII01808.1"/>
    <property type="molecule type" value="Genomic_RNA"/>
</dbReference>
<evidence type="ECO:0000256" key="1">
    <source>
        <dbReference type="ARBA" id="ARBA00004192"/>
    </source>
</evidence>
<evidence type="ECO:0000313" key="12">
    <source>
        <dbReference type="EMBL" id="AII01808.1"/>
    </source>
</evidence>
<keyword evidence="8" id="KW-1035">Host cytoplasm</keyword>
<evidence type="ECO:0000256" key="9">
    <source>
        <dbReference type="ARBA" id="ARBA00033344"/>
    </source>
</evidence>